<comment type="cofactor">
    <cofactor evidence="1 7">
        <name>heme</name>
        <dbReference type="ChEBI" id="CHEBI:30413"/>
    </cofactor>
</comment>
<dbReference type="EMBL" id="SPNV01000353">
    <property type="protein sequence ID" value="KAF5856049.1"/>
    <property type="molecule type" value="Genomic_DNA"/>
</dbReference>
<keyword evidence="5 7" id="KW-0408">Iron</keyword>
<evidence type="ECO:0000256" key="4">
    <source>
        <dbReference type="ARBA" id="ARBA00023002"/>
    </source>
</evidence>
<dbReference type="GO" id="GO:0004497">
    <property type="term" value="F:monooxygenase activity"/>
    <property type="evidence" value="ECO:0007669"/>
    <property type="project" value="UniProtKB-KW"/>
</dbReference>
<evidence type="ECO:0000313" key="10">
    <source>
        <dbReference type="Proteomes" id="UP000541154"/>
    </source>
</evidence>
<evidence type="ECO:0000256" key="3">
    <source>
        <dbReference type="ARBA" id="ARBA00022723"/>
    </source>
</evidence>
<dbReference type="InterPro" id="IPR036396">
    <property type="entry name" value="Cyt_P450_sf"/>
</dbReference>
<dbReference type="PANTHER" id="PTHR24305">
    <property type="entry name" value="CYTOCHROME P450"/>
    <property type="match status" value="1"/>
</dbReference>
<dbReference type="PRINTS" id="PR00385">
    <property type="entry name" value="P450"/>
</dbReference>
<organism evidence="9 10">
    <name type="scientific">Petromyces alliaceus</name>
    <name type="common">Aspergillus alliaceus</name>
    <dbReference type="NCBI Taxonomy" id="209559"/>
    <lineage>
        <taxon>Eukaryota</taxon>
        <taxon>Fungi</taxon>
        <taxon>Dikarya</taxon>
        <taxon>Ascomycota</taxon>
        <taxon>Pezizomycotina</taxon>
        <taxon>Eurotiomycetes</taxon>
        <taxon>Eurotiomycetidae</taxon>
        <taxon>Eurotiales</taxon>
        <taxon>Aspergillaceae</taxon>
        <taxon>Aspergillus</taxon>
        <taxon>Aspergillus subgen. Circumdati</taxon>
    </lineage>
</organism>
<dbReference type="GO" id="GO:0016705">
    <property type="term" value="F:oxidoreductase activity, acting on paired donors, with incorporation or reduction of molecular oxygen"/>
    <property type="evidence" value="ECO:0007669"/>
    <property type="project" value="InterPro"/>
</dbReference>
<sequence>MTLSGNAIVDFSVWTNYLAFDVIGSFSFGKPFGFIEKSDNPYGLIQAIDERGEVLNALGSTPSWLRPLLKYHPLDLFWKRDAIAKATLEDFGRRAYLERKHTTCCDRRDLLSYLLAAKDPDTGSPLPEDEIIAELISFIIGGSDTTSSTMANFIDYVSRDKMLLERLHAELDVAYPGPLGPEWVADNDTAGTLPLLNSTLREVMRIRPTSATGLERVIPKGGRMIGGMFIPEGTIVSIPTQGMMHNPDIFPDPLSLRPERWLEEHTEALLSSFLPFSTGPRACIGRNFAWMEAVKSLATLLRLFNLRRTVEADTNVREGFFKKATECTVELSQR</sequence>
<dbReference type="Pfam" id="PF00067">
    <property type="entry name" value="p450"/>
    <property type="match status" value="1"/>
</dbReference>
<evidence type="ECO:0000256" key="1">
    <source>
        <dbReference type="ARBA" id="ARBA00001971"/>
    </source>
</evidence>
<evidence type="ECO:0000313" key="9">
    <source>
        <dbReference type="EMBL" id="KAF5856049.1"/>
    </source>
</evidence>
<dbReference type="AlphaFoldDB" id="A0A8H6E1N7"/>
<dbReference type="InterPro" id="IPR002401">
    <property type="entry name" value="Cyt_P450_E_grp-I"/>
</dbReference>
<keyword evidence="7 8" id="KW-0349">Heme</keyword>
<evidence type="ECO:0008006" key="11">
    <source>
        <dbReference type="Google" id="ProtNLM"/>
    </source>
</evidence>
<evidence type="ECO:0000256" key="7">
    <source>
        <dbReference type="PIRSR" id="PIRSR602401-1"/>
    </source>
</evidence>
<protein>
    <recommendedName>
        <fullName evidence="11">Cytochrome P450</fullName>
    </recommendedName>
</protein>
<keyword evidence="4 8" id="KW-0560">Oxidoreductase</keyword>
<dbReference type="InterPro" id="IPR050121">
    <property type="entry name" value="Cytochrome_P450_monoxygenase"/>
</dbReference>
<dbReference type="InterPro" id="IPR001128">
    <property type="entry name" value="Cyt_P450"/>
</dbReference>
<comment type="similarity">
    <text evidence="2 8">Belongs to the cytochrome P450 family.</text>
</comment>
<dbReference type="PRINTS" id="PR00463">
    <property type="entry name" value="EP450I"/>
</dbReference>
<dbReference type="GO" id="GO:0020037">
    <property type="term" value="F:heme binding"/>
    <property type="evidence" value="ECO:0007669"/>
    <property type="project" value="InterPro"/>
</dbReference>
<keyword evidence="6 8" id="KW-0503">Monooxygenase</keyword>
<comment type="caution">
    <text evidence="9">The sequence shown here is derived from an EMBL/GenBank/DDBJ whole genome shotgun (WGS) entry which is preliminary data.</text>
</comment>
<name>A0A8H6E1N7_PETAA</name>
<reference evidence="9 10" key="1">
    <citation type="submission" date="2019-04" db="EMBL/GenBank/DDBJ databases">
        <title>Aspergillus burnettii sp. nov., novel species from soil in southeast Queensland.</title>
        <authorList>
            <person name="Gilchrist C.L.M."/>
            <person name="Pitt J.I."/>
            <person name="Lange L."/>
            <person name="Lacey H.J."/>
            <person name="Vuong D."/>
            <person name="Midgley D.J."/>
            <person name="Greenfield P."/>
            <person name="Bradbury M."/>
            <person name="Lacey E."/>
            <person name="Busk P.K."/>
            <person name="Pilgaard B."/>
            <person name="Chooi Y.H."/>
            <person name="Piggott A.M."/>
        </authorList>
    </citation>
    <scope>NUCLEOTIDE SEQUENCE [LARGE SCALE GENOMIC DNA]</scope>
    <source>
        <strain evidence="9 10">FRR 5400</strain>
    </source>
</reference>
<gene>
    <name evidence="9" type="ORF">ETB97_007992</name>
</gene>
<dbReference type="InterPro" id="IPR017972">
    <property type="entry name" value="Cyt_P450_CS"/>
</dbReference>
<dbReference type="GO" id="GO:0005506">
    <property type="term" value="F:iron ion binding"/>
    <property type="evidence" value="ECO:0007669"/>
    <property type="project" value="InterPro"/>
</dbReference>
<evidence type="ECO:0000256" key="2">
    <source>
        <dbReference type="ARBA" id="ARBA00010617"/>
    </source>
</evidence>
<evidence type="ECO:0000256" key="8">
    <source>
        <dbReference type="RuleBase" id="RU000461"/>
    </source>
</evidence>
<dbReference type="PROSITE" id="PS00086">
    <property type="entry name" value="CYTOCHROME_P450"/>
    <property type="match status" value="1"/>
</dbReference>
<keyword evidence="10" id="KW-1185">Reference proteome</keyword>
<dbReference type="Gene3D" id="1.10.630.10">
    <property type="entry name" value="Cytochrome P450"/>
    <property type="match status" value="1"/>
</dbReference>
<proteinExistence type="inferred from homology"/>
<evidence type="ECO:0000256" key="6">
    <source>
        <dbReference type="ARBA" id="ARBA00023033"/>
    </source>
</evidence>
<dbReference type="Proteomes" id="UP000541154">
    <property type="component" value="Unassembled WGS sequence"/>
</dbReference>
<evidence type="ECO:0000256" key="5">
    <source>
        <dbReference type="ARBA" id="ARBA00023004"/>
    </source>
</evidence>
<accession>A0A8H6E1N7</accession>
<dbReference type="SUPFAM" id="SSF48264">
    <property type="entry name" value="Cytochrome P450"/>
    <property type="match status" value="1"/>
</dbReference>
<dbReference type="PANTHER" id="PTHR24305:SF166">
    <property type="entry name" value="CYTOCHROME P450 12A4, MITOCHONDRIAL-RELATED"/>
    <property type="match status" value="1"/>
</dbReference>
<keyword evidence="3 7" id="KW-0479">Metal-binding</keyword>
<feature type="binding site" description="axial binding residue" evidence="7">
    <location>
        <position position="283"/>
    </location>
    <ligand>
        <name>heme</name>
        <dbReference type="ChEBI" id="CHEBI:30413"/>
    </ligand>
    <ligandPart>
        <name>Fe</name>
        <dbReference type="ChEBI" id="CHEBI:18248"/>
    </ligandPart>
</feature>